<feature type="signal peptide" evidence="6">
    <location>
        <begin position="1"/>
        <end position="19"/>
    </location>
</feature>
<organism evidence="7 8">
    <name type="scientific">Lupinus luteus</name>
    <name type="common">European yellow lupine</name>
    <dbReference type="NCBI Taxonomy" id="3873"/>
    <lineage>
        <taxon>Eukaryota</taxon>
        <taxon>Viridiplantae</taxon>
        <taxon>Streptophyta</taxon>
        <taxon>Embryophyta</taxon>
        <taxon>Tracheophyta</taxon>
        <taxon>Spermatophyta</taxon>
        <taxon>Magnoliopsida</taxon>
        <taxon>eudicotyledons</taxon>
        <taxon>Gunneridae</taxon>
        <taxon>Pentapetalae</taxon>
        <taxon>rosids</taxon>
        <taxon>fabids</taxon>
        <taxon>Fabales</taxon>
        <taxon>Fabaceae</taxon>
        <taxon>Papilionoideae</taxon>
        <taxon>50 kb inversion clade</taxon>
        <taxon>genistoids sensu lato</taxon>
        <taxon>core genistoids</taxon>
        <taxon>Genisteae</taxon>
        <taxon>Lupinus</taxon>
    </lineage>
</organism>
<reference evidence="7 8" key="1">
    <citation type="submission" date="2024-03" db="EMBL/GenBank/DDBJ databases">
        <authorList>
            <person name="Martinez-Hernandez J."/>
        </authorList>
    </citation>
    <scope>NUCLEOTIDE SEQUENCE [LARGE SCALE GENOMIC DNA]</scope>
</reference>
<feature type="chain" id="PRO_5043427137" description="Acid phosphatase" evidence="6">
    <location>
        <begin position="20"/>
        <end position="264"/>
    </location>
</feature>
<evidence type="ECO:0008006" key="9">
    <source>
        <dbReference type="Google" id="ProtNLM"/>
    </source>
</evidence>
<evidence type="ECO:0000256" key="4">
    <source>
        <dbReference type="ARBA" id="ARBA00023180"/>
    </source>
</evidence>
<keyword evidence="3 5" id="KW-0758">Storage protein</keyword>
<comment type="similarity">
    <text evidence="5">Belongs to the APS1/VSP family.</text>
</comment>
<dbReference type="PANTHER" id="PTHR31284">
    <property type="entry name" value="ACID PHOSPHATASE-LIKE PROTEIN"/>
    <property type="match status" value="1"/>
</dbReference>
<proteinExistence type="inferred from homology"/>
<dbReference type="InterPro" id="IPR010028">
    <property type="entry name" value="Acid_phosphatase_pln"/>
</dbReference>
<evidence type="ECO:0000313" key="7">
    <source>
        <dbReference type="EMBL" id="CAL0326032.1"/>
    </source>
</evidence>
<dbReference type="Proteomes" id="UP001497480">
    <property type="component" value="Unassembled WGS sequence"/>
</dbReference>
<dbReference type="Gene3D" id="3.40.50.1000">
    <property type="entry name" value="HAD superfamily/HAD-like"/>
    <property type="match status" value="1"/>
</dbReference>
<evidence type="ECO:0000256" key="2">
    <source>
        <dbReference type="ARBA" id="ARBA00022729"/>
    </source>
</evidence>
<dbReference type="EMBL" id="CAXHTB010000019">
    <property type="protein sequence ID" value="CAL0326032.1"/>
    <property type="molecule type" value="Genomic_DNA"/>
</dbReference>
<sequence length="264" mass="30234">MKTIVLLFVFAIAIATSHGFDLDHGIDNNMDSPKLRSFSRNHYDYDITCSSWRLGVEANNIIRFKTIPAKCKDYIRNYLLGDQSRADIKAVLSEAYSYAKSLDIIKAGNYTWVFDIDETLLSNVEYYADRGFGTIPHNATAFNKWIEKGKLPALPHSLKLYNKLLALDIKIAIITERPETQRKITVKNLRNVGYLKYDKIIFKDTTKGIYKGKTTLVYKSVERKKLEKEGFRIIGNIGDQWSDILGTSRAVRSFKLPNPLFYVA</sequence>
<dbReference type="GO" id="GO:0003993">
    <property type="term" value="F:acid phosphatase activity"/>
    <property type="evidence" value="ECO:0007669"/>
    <property type="project" value="InterPro"/>
</dbReference>
<dbReference type="InterPro" id="IPR005519">
    <property type="entry name" value="Acid_phosphat_B-like"/>
</dbReference>
<dbReference type="GO" id="GO:0045735">
    <property type="term" value="F:nutrient reservoir activity"/>
    <property type="evidence" value="ECO:0007669"/>
    <property type="project" value="UniProtKB-UniRule"/>
</dbReference>
<accession>A0AAV1XWY0</accession>
<keyword evidence="8" id="KW-1185">Reference proteome</keyword>
<dbReference type="NCBIfam" id="TIGR01675">
    <property type="entry name" value="plant-AP"/>
    <property type="match status" value="1"/>
</dbReference>
<keyword evidence="2 6" id="KW-0732">Signal</keyword>
<dbReference type="InterPro" id="IPR014403">
    <property type="entry name" value="APS1/VSP"/>
</dbReference>
<evidence type="ECO:0000313" key="8">
    <source>
        <dbReference type="Proteomes" id="UP001497480"/>
    </source>
</evidence>
<dbReference type="InterPro" id="IPR023214">
    <property type="entry name" value="HAD_sf"/>
</dbReference>
<evidence type="ECO:0000256" key="5">
    <source>
        <dbReference type="PIRNR" id="PIRNR002674"/>
    </source>
</evidence>
<dbReference type="CDD" id="cd07535">
    <property type="entry name" value="HAD_VSP"/>
    <property type="match status" value="1"/>
</dbReference>
<comment type="caution">
    <text evidence="7">The sequence shown here is derived from an EMBL/GenBank/DDBJ whole genome shotgun (WGS) entry which is preliminary data.</text>
</comment>
<comment type="function">
    <text evidence="1 5">May function as somatic storage protein during early seedling development.</text>
</comment>
<name>A0AAV1XWY0_LUPLU</name>
<dbReference type="PIRSF" id="PIRSF002674">
    <property type="entry name" value="VSP"/>
    <property type="match status" value="1"/>
</dbReference>
<dbReference type="SUPFAM" id="SSF56784">
    <property type="entry name" value="HAD-like"/>
    <property type="match status" value="1"/>
</dbReference>
<dbReference type="Pfam" id="PF03767">
    <property type="entry name" value="Acid_phosphat_B"/>
    <property type="match status" value="1"/>
</dbReference>
<gene>
    <name evidence="7" type="ORF">LLUT_LOCUS27092</name>
</gene>
<protein>
    <recommendedName>
        <fullName evidence="9">Acid phosphatase</fullName>
    </recommendedName>
</protein>
<evidence type="ECO:0000256" key="3">
    <source>
        <dbReference type="ARBA" id="ARBA00022761"/>
    </source>
</evidence>
<evidence type="ECO:0000256" key="1">
    <source>
        <dbReference type="ARBA" id="ARBA00002410"/>
    </source>
</evidence>
<dbReference type="AlphaFoldDB" id="A0AAV1XWY0"/>
<dbReference type="PANTHER" id="PTHR31284:SF19">
    <property type="entry name" value="VEGETATIVE STORAGE PROTEIN 1-RELATED"/>
    <property type="match status" value="1"/>
</dbReference>
<evidence type="ECO:0000256" key="6">
    <source>
        <dbReference type="SAM" id="SignalP"/>
    </source>
</evidence>
<dbReference type="InterPro" id="IPR036412">
    <property type="entry name" value="HAD-like_sf"/>
</dbReference>
<keyword evidence="4" id="KW-0325">Glycoprotein</keyword>